<keyword evidence="4" id="KW-1185">Reference proteome</keyword>
<accession>A0ABP6M565</accession>
<name>A0ABP6M565_9ACTN</name>
<evidence type="ECO:0000256" key="2">
    <source>
        <dbReference type="SAM" id="Phobius"/>
    </source>
</evidence>
<keyword evidence="2" id="KW-0472">Membrane</keyword>
<protein>
    <submittedName>
        <fullName evidence="3">Uncharacterized protein</fullName>
    </submittedName>
</protein>
<feature type="transmembrane region" description="Helical" evidence="2">
    <location>
        <begin position="9"/>
        <end position="29"/>
    </location>
</feature>
<reference evidence="4" key="1">
    <citation type="journal article" date="2019" name="Int. J. Syst. Evol. Microbiol.">
        <title>The Global Catalogue of Microorganisms (GCM) 10K type strain sequencing project: providing services to taxonomists for standard genome sequencing and annotation.</title>
        <authorList>
            <consortium name="The Broad Institute Genomics Platform"/>
            <consortium name="The Broad Institute Genome Sequencing Center for Infectious Disease"/>
            <person name="Wu L."/>
            <person name="Ma J."/>
        </authorList>
    </citation>
    <scope>NUCLEOTIDE SEQUENCE [LARGE SCALE GENOMIC DNA]</scope>
    <source>
        <strain evidence="4">JCM 9091</strain>
    </source>
</reference>
<feature type="region of interest" description="Disordered" evidence="1">
    <location>
        <begin position="258"/>
        <end position="284"/>
    </location>
</feature>
<evidence type="ECO:0000256" key="1">
    <source>
        <dbReference type="SAM" id="MobiDB-lite"/>
    </source>
</evidence>
<evidence type="ECO:0000313" key="4">
    <source>
        <dbReference type="Proteomes" id="UP001501532"/>
    </source>
</evidence>
<gene>
    <name evidence="3" type="ORF">GCM10010448_70700</name>
</gene>
<proteinExistence type="predicted"/>
<comment type="caution">
    <text evidence="3">The sequence shown here is derived from an EMBL/GenBank/DDBJ whole genome shotgun (WGS) entry which is preliminary data.</text>
</comment>
<feature type="transmembrane region" description="Helical" evidence="2">
    <location>
        <begin position="35"/>
        <end position="53"/>
    </location>
</feature>
<evidence type="ECO:0000313" key="3">
    <source>
        <dbReference type="EMBL" id="GAA3079025.1"/>
    </source>
</evidence>
<keyword evidence="2" id="KW-0812">Transmembrane</keyword>
<keyword evidence="2" id="KW-1133">Transmembrane helix</keyword>
<dbReference type="EMBL" id="BAAAUF010000119">
    <property type="protein sequence ID" value="GAA3079025.1"/>
    <property type="molecule type" value="Genomic_DNA"/>
</dbReference>
<dbReference type="Proteomes" id="UP001501532">
    <property type="component" value="Unassembled WGS sequence"/>
</dbReference>
<organism evidence="3 4">
    <name type="scientific">Streptomyces glomeratus</name>
    <dbReference type="NCBI Taxonomy" id="284452"/>
    <lineage>
        <taxon>Bacteria</taxon>
        <taxon>Bacillati</taxon>
        <taxon>Actinomycetota</taxon>
        <taxon>Actinomycetes</taxon>
        <taxon>Kitasatosporales</taxon>
        <taxon>Streptomycetaceae</taxon>
        <taxon>Streptomyces</taxon>
    </lineage>
</organism>
<sequence length="299" mass="33478">MAKRAARTLLVLAVSWAAWAVLFFAPIPYVPKTSFFGYITAIFAFFAIPAIALKQTRTWRDGGQGQAHPSPIPPRLLGFSRHVPLLDDGRGVTYRITKGARGPQFSWWFDHGVPADDLMITIKVKEHLTRIETELGLPVTFPYLTPAGKEEARKRAEREQPTLEQLQEAAASGDALAKLRLWGRTGEAVTDADQLKIDTYYHLGFDIGRYVRNFEGRQWEGTQFEDDEDNNEHGTWHVFDVAESTTHEGARIGSDEIRTSAAEGSPSLRTIPASQEEAASVHKAQRAAHLAWEARRQSR</sequence>
<dbReference type="RefSeq" id="WP_234517367.1">
    <property type="nucleotide sequence ID" value="NZ_BAAAUF010000119.1"/>
</dbReference>